<feature type="domain" description="GST C-terminal" evidence="3">
    <location>
        <begin position="86"/>
        <end position="213"/>
    </location>
</feature>
<dbReference type="GO" id="GO:0004364">
    <property type="term" value="F:glutathione transferase activity"/>
    <property type="evidence" value="ECO:0007669"/>
    <property type="project" value="UniProtKB-EC"/>
</dbReference>
<dbReference type="SUPFAM" id="SSF52833">
    <property type="entry name" value="Thioredoxin-like"/>
    <property type="match status" value="1"/>
</dbReference>
<dbReference type="SFLD" id="SFLDG01150">
    <property type="entry name" value="Main.1:_Beta-like"/>
    <property type="match status" value="1"/>
</dbReference>
<dbReference type="SFLD" id="SFLDS00019">
    <property type="entry name" value="Glutathione_Transferase_(cytos"/>
    <property type="match status" value="1"/>
</dbReference>
<evidence type="ECO:0000313" key="5">
    <source>
        <dbReference type="Proteomes" id="UP000051870"/>
    </source>
</evidence>
<dbReference type="PROSITE" id="PS50404">
    <property type="entry name" value="GST_NTER"/>
    <property type="match status" value="1"/>
</dbReference>
<dbReference type="GeneID" id="83881312"/>
<dbReference type="Gene3D" id="1.20.1050.10">
    <property type="match status" value="1"/>
</dbReference>
<dbReference type="PROSITE" id="PS50405">
    <property type="entry name" value="GST_CTER"/>
    <property type="match status" value="1"/>
</dbReference>
<comment type="similarity">
    <text evidence="1">Belongs to the GST superfamily.</text>
</comment>
<reference evidence="5" key="1">
    <citation type="submission" date="2015-09" db="EMBL/GenBank/DDBJ databases">
        <authorList>
            <person name="Rodrigo-Torres Lidia"/>
            <person name="Arahal R.David."/>
        </authorList>
    </citation>
    <scope>NUCLEOTIDE SEQUENCE [LARGE SCALE GENOMIC DNA]</scope>
    <source>
        <strain evidence="5">CECT 7735</strain>
    </source>
</reference>
<dbReference type="InterPro" id="IPR040079">
    <property type="entry name" value="Glutathione_S-Trfase"/>
</dbReference>
<dbReference type="SFLD" id="SFLDG00358">
    <property type="entry name" value="Main_(cytGST)"/>
    <property type="match status" value="1"/>
</dbReference>
<organism evidence="4 5">
    <name type="scientific">Shimia thalassica</name>
    <dbReference type="NCBI Taxonomy" id="1715693"/>
    <lineage>
        <taxon>Bacteria</taxon>
        <taxon>Pseudomonadati</taxon>
        <taxon>Pseudomonadota</taxon>
        <taxon>Alphaproteobacteria</taxon>
        <taxon>Rhodobacterales</taxon>
        <taxon>Roseobacteraceae</taxon>
    </lineage>
</organism>
<dbReference type="InterPro" id="IPR036249">
    <property type="entry name" value="Thioredoxin-like_sf"/>
</dbReference>
<gene>
    <name evidence="4" type="primary">gstB_3</name>
    <name evidence="4" type="ORF">PH7735_02287</name>
</gene>
<dbReference type="Pfam" id="PF00043">
    <property type="entry name" value="GST_C"/>
    <property type="match status" value="1"/>
</dbReference>
<dbReference type="SUPFAM" id="SSF47616">
    <property type="entry name" value="GST C-terminal domain-like"/>
    <property type="match status" value="1"/>
</dbReference>
<dbReference type="Pfam" id="PF02798">
    <property type="entry name" value="GST_N"/>
    <property type="match status" value="1"/>
</dbReference>
<accession>A0A0P1I9N2</accession>
<dbReference type="InterPro" id="IPR004045">
    <property type="entry name" value="Glutathione_S-Trfase_N"/>
</dbReference>
<evidence type="ECO:0000259" key="3">
    <source>
        <dbReference type="PROSITE" id="PS50405"/>
    </source>
</evidence>
<keyword evidence="5" id="KW-1185">Reference proteome</keyword>
<protein>
    <submittedName>
        <fullName evidence="4">Glutathione S-transferase GST-6.0</fullName>
        <ecNumber evidence="4">2.5.1.18</ecNumber>
    </submittedName>
</protein>
<dbReference type="Proteomes" id="UP000051870">
    <property type="component" value="Unassembled WGS sequence"/>
</dbReference>
<feature type="domain" description="GST N-terminal" evidence="2">
    <location>
        <begin position="1"/>
        <end position="80"/>
    </location>
</feature>
<dbReference type="AlphaFoldDB" id="A0A0P1I9N2"/>
<proteinExistence type="inferred from homology"/>
<dbReference type="EC" id="2.5.1.18" evidence="4"/>
<dbReference type="Gene3D" id="3.40.30.10">
    <property type="entry name" value="Glutaredoxin"/>
    <property type="match status" value="1"/>
</dbReference>
<dbReference type="PANTHER" id="PTHR44051">
    <property type="entry name" value="GLUTATHIONE S-TRANSFERASE-RELATED"/>
    <property type="match status" value="1"/>
</dbReference>
<dbReference type="InterPro" id="IPR004046">
    <property type="entry name" value="GST_C"/>
</dbReference>
<keyword evidence="4" id="KW-0808">Transferase</keyword>
<dbReference type="PANTHER" id="PTHR44051:SF8">
    <property type="entry name" value="GLUTATHIONE S-TRANSFERASE GSTA"/>
    <property type="match status" value="1"/>
</dbReference>
<sequence>MIRLHHIPFSRSFRVLWLLEELGLKAELAHYSITDGSLRASEFKAISPVGRVPALEIDGITIYESAAIVEYLTETRPEHGLGRLAGDPERVQFLEWLGYAETQASILASLNMQHLFMGDPTPASPLVLKLEAARLTASLKALENKLSDQEWLLPSGFSAADTMMGFNLFSAPYYVHLERFPNILAYIERIKARPAYQEARKLDGNQEFYKKDFYEVPNG</sequence>
<dbReference type="CDD" id="cd03046">
    <property type="entry name" value="GST_N_GTT1_like"/>
    <property type="match status" value="1"/>
</dbReference>
<evidence type="ECO:0000256" key="1">
    <source>
        <dbReference type="RuleBase" id="RU003494"/>
    </source>
</evidence>
<name>A0A0P1I9N2_9RHOB</name>
<evidence type="ECO:0000259" key="2">
    <source>
        <dbReference type="PROSITE" id="PS50404"/>
    </source>
</evidence>
<dbReference type="InterPro" id="IPR036282">
    <property type="entry name" value="Glutathione-S-Trfase_C_sf"/>
</dbReference>
<dbReference type="RefSeq" id="WP_058311469.1">
    <property type="nucleotide sequence ID" value="NZ_CYTW01000002.1"/>
</dbReference>
<evidence type="ECO:0000313" key="4">
    <source>
        <dbReference type="EMBL" id="CUK00046.1"/>
    </source>
</evidence>
<dbReference type="STRING" id="1715693.PH7735_02287"/>
<dbReference type="InterPro" id="IPR010987">
    <property type="entry name" value="Glutathione-S-Trfase_C-like"/>
</dbReference>
<dbReference type="EMBL" id="CYTW01000002">
    <property type="protein sequence ID" value="CUK00046.1"/>
    <property type="molecule type" value="Genomic_DNA"/>
</dbReference>